<gene>
    <name evidence="1" type="ORF">OPT61_g7073</name>
</gene>
<dbReference type="EMBL" id="JAPHNI010000551">
    <property type="protein sequence ID" value="KAJ8109954.1"/>
    <property type="molecule type" value="Genomic_DNA"/>
</dbReference>
<evidence type="ECO:0000313" key="1">
    <source>
        <dbReference type="EMBL" id="KAJ8109954.1"/>
    </source>
</evidence>
<organism evidence="1 2">
    <name type="scientific">Boeremia exigua</name>
    <dbReference type="NCBI Taxonomy" id="749465"/>
    <lineage>
        <taxon>Eukaryota</taxon>
        <taxon>Fungi</taxon>
        <taxon>Dikarya</taxon>
        <taxon>Ascomycota</taxon>
        <taxon>Pezizomycotina</taxon>
        <taxon>Dothideomycetes</taxon>
        <taxon>Pleosporomycetidae</taxon>
        <taxon>Pleosporales</taxon>
        <taxon>Pleosporineae</taxon>
        <taxon>Didymellaceae</taxon>
        <taxon>Boeremia</taxon>
    </lineage>
</organism>
<keyword evidence="2" id="KW-1185">Reference proteome</keyword>
<comment type="caution">
    <text evidence="1">The sequence shown here is derived from an EMBL/GenBank/DDBJ whole genome shotgun (WGS) entry which is preliminary data.</text>
</comment>
<name>A0ACC2I3R3_9PLEO</name>
<accession>A0ACC2I3R3</accession>
<sequence length="635" mass="72527">MPSPNASNDILGASSQGPEVDPTTPSHNACCITSLPTDIIYRIIDFLPLESLVNFACMCKSIADSSSRILKRHQEAYSKYRVASDISPATIPTLLRSAFGRADPLFIWHVRSIEIWYDRTSWSDWKPLSFDEQLQETSVDVDSTPWKWQGYELEEFLKDVEDQFDAMMVNGDEDIRVEARDHLEGGLDGILKMLLIAHCPRLRDVKFITREHDNKSTLGWLKRVIQGSIQCGSHWPPGLRSIRDIFVGVESGTWMTKPITYEETDLPNISMEVFSTLLRLPQLNSIYYKDLQHPDLEDEIDYDTDTLMPPSSSTVQHIFLDDCSDMPHTFVDALSKAPLALETFTLRTSGDADLLDDADALVSCICSKQSGSLHTLMLYGPYDHGSIHGYRCSCYRNEELNDARHLQTVAMDIYDVELDCMYSCAGSGEMTEDEQRKYFIRWFRETAFPNSIERLVFWGKLSEVFLEHSKGKFLDWLEDALIDSIEPYLWVDGWESPDEEEDDDDASSSCDAFYQNLKAVHLEEIERQYRENKSGGGPLTTKVYFQKLVEVGKKAGIDIHTLTNRAPPIHTPQLPTAPEKWDLQTGPWWERRDEFKDWVFDVYKGRMVPPGCGKCGKCKKCLSLYSAELWKSLGK</sequence>
<protein>
    <submittedName>
        <fullName evidence="1">Uncharacterized protein</fullName>
    </submittedName>
</protein>
<evidence type="ECO:0000313" key="2">
    <source>
        <dbReference type="Proteomes" id="UP001153331"/>
    </source>
</evidence>
<dbReference type="Proteomes" id="UP001153331">
    <property type="component" value="Unassembled WGS sequence"/>
</dbReference>
<reference evidence="1" key="1">
    <citation type="submission" date="2022-11" db="EMBL/GenBank/DDBJ databases">
        <title>Genome Sequence of Boeremia exigua.</title>
        <authorList>
            <person name="Buettner E."/>
        </authorList>
    </citation>
    <scope>NUCLEOTIDE SEQUENCE</scope>
    <source>
        <strain evidence="1">CU02</strain>
    </source>
</reference>
<proteinExistence type="predicted"/>